<dbReference type="EMBL" id="PGEX01000001">
    <property type="protein sequence ID" value="PJJ41351.1"/>
    <property type="molecule type" value="Genomic_DNA"/>
</dbReference>
<feature type="transmembrane region" description="Helical" evidence="6">
    <location>
        <begin position="172"/>
        <end position="195"/>
    </location>
</feature>
<evidence type="ECO:0000256" key="6">
    <source>
        <dbReference type="SAM" id="Phobius"/>
    </source>
</evidence>
<keyword evidence="2" id="KW-1003">Cell membrane</keyword>
<evidence type="ECO:0000313" key="9">
    <source>
        <dbReference type="Proteomes" id="UP000231134"/>
    </source>
</evidence>
<feature type="domain" description="ABC-2 type transporter transmembrane" evidence="7">
    <location>
        <begin position="22"/>
        <end position="359"/>
    </location>
</feature>
<dbReference type="Proteomes" id="UP000231134">
    <property type="component" value="Unassembled WGS sequence"/>
</dbReference>
<comment type="caution">
    <text evidence="8">The sequence shown here is derived from an EMBL/GenBank/DDBJ whole genome shotgun (WGS) entry which is preliminary data.</text>
</comment>
<feature type="transmembrane region" description="Helical" evidence="6">
    <location>
        <begin position="20"/>
        <end position="39"/>
    </location>
</feature>
<evidence type="ECO:0000256" key="4">
    <source>
        <dbReference type="ARBA" id="ARBA00022989"/>
    </source>
</evidence>
<organism evidence="8 9">
    <name type="scientific">Hallerella succinigenes</name>
    <dbReference type="NCBI Taxonomy" id="1896222"/>
    <lineage>
        <taxon>Bacteria</taxon>
        <taxon>Pseudomonadati</taxon>
        <taxon>Fibrobacterota</taxon>
        <taxon>Fibrobacteria</taxon>
        <taxon>Fibrobacterales</taxon>
        <taxon>Fibrobacteraceae</taxon>
        <taxon>Hallerella</taxon>
    </lineage>
</organism>
<keyword evidence="4 6" id="KW-1133">Transmembrane helix</keyword>
<dbReference type="AlphaFoldDB" id="A0A2M9A6K3"/>
<evidence type="ECO:0000256" key="3">
    <source>
        <dbReference type="ARBA" id="ARBA00022692"/>
    </source>
</evidence>
<evidence type="ECO:0000256" key="5">
    <source>
        <dbReference type="ARBA" id="ARBA00023136"/>
    </source>
</evidence>
<feature type="transmembrane region" description="Helical" evidence="6">
    <location>
        <begin position="341"/>
        <end position="362"/>
    </location>
</feature>
<dbReference type="Pfam" id="PF12698">
    <property type="entry name" value="ABC2_membrane_3"/>
    <property type="match status" value="1"/>
</dbReference>
<feature type="transmembrane region" description="Helical" evidence="6">
    <location>
        <begin position="215"/>
        <end position="240"/>
    </location>
</feature>
<comment type="subcellular location">
    <subcellularLocation>
        <location evidence="1">Cell membrane</location>
        <topology evidence="1">Multi-pass membrane protein</topology>
    </subcellularLocation>
</comment>
<evidence type="ECO:0000313" key="8">
    <source>
        <dbReference type="EMBL" id="PJJ41351.1"/>
    </source>
</evidence>
<evidence type="ECO:0000256" key="2">
    <source>
        <dbReference type="ARBA" id="ARBA00022475"/>
    </source>
</evidence>
<sequence length="380" mass="41437">MLRNIWAVAWNAYARKDLPTVLLLFVFPIALCTMMVSMFSAEAPYNLPVGIVAEGGGELQGRILRAIETTKAATITVRCKDISECSSAMRSGEILAFVYVPHDLEEKAIRYETPAVTVYTNGQSLLTSKVITNDIRMAVATQGAVLVQNTIQNPIGVEVHIVGNPTGNYEHFLGIGLVIALFHVIAMLFGAYFFAFPIREREVGTWLSAAGNSMIAAYLGRLLPAVFVLGTEMMSVLLLVRMGMPALEPIDRAVLFGGGYLMVATCMALGASFVGIVGEMRVALSAAAVVGGPAFAFCGQTFPVFAMPFVIRCWTFILPITQMMKLQSAFFFGHLGIERAFWSFEVLAVFFVFWSLVAMLTLGIRLPRALRKEEAELCSA</sequence>
<accession>A0A2M9A6K3</accession>
<dbReference type="InterPro" id="IPR013525">
    <property type="entry name" value="ABC2_TM"/>
</dbReference>
<gene>
    <name evidence="8" type="ORF">BGX16_1315</name>
</gene>
<dbReference type="OrthoDB" id="9803577at2"/>
<name>A0A2M9A6K3_9BACT</name>
<feature type="transmembrane region" description="Helical" evidence="6">
    <location>
        <begin position="252"/>
        <end position="276"/>
    </location>
</feature>
<keyword evidence="3 6" id="KW-0812">Transmembrane</keyword>
<feature type="transmembrane region" description="Helical" evidence="6">
    <location>
        <begin position="282"/>
        <end position="306"/>
    </location>
</feature>
<evidence type="ECO:0000256" key="1">
    <source>
        <dbReference type="ARBA" id="ARBA00004651"/>
    </source>
</evidence>
<dbReference type="GO" id="GO:0005886">
    <property type="term" value="C:plasma membrane"/>
    <property type="evidence" value="ECO:0007669"/>
    <property type="project" value="UniProtKB-SubCell"/>
</dbReference>
<keyword evidence="5 6" id="KW-0472">Membrane</keyword>
<protein>
    <submittedName>
        <fullName evidence="8">ABC-2 type transport system permease protein</fullName>
    </submittedName>
</protein>
<keyword evidence="9" id="KW-1185">Reference proteome</keyword>
<reference evidence="8 9" key="1">
    <citation type="submission" date="2017-11" db="EMBL/GenBank/DDBJ databases">
        <title>Animal gut microbial communities from fecal samples from Wisconsin, USA.</title>
        <authorList>
            <person name="Neumann A."/>
        </authorList>
    </citation>
    <scope>NUCLEOTIDE SEQUENCE [LARGE SCALE GENOMIC DNA]</scope>
    <source>
        <strain evidence="8 9">UWS3</strain>
    </source>
</reference>
<dbReference type="PANTHER" id="PTHR30294">
    <property type="entry name" value="MEMBRANE COMPONENT OF ABC TRANSPORTER YHHJ-RELATED"/>
    <property type="match status" value="1"/>
</dbReference>
<dbReference type="RefSeq" id="WP_100425331.1">
    <property type="nucleotide sequence ID" value="NZ_JAQXKX010000037.1"/>
</dbReference>
<evidence type="ECO:0000259" key="7">
    <source>
        <dbReference type="Pfam" id="PF12698"/>
    </source>
</evidence>
<dbReference type="InterPro" id="IPR051449">
    <property type="entry name" value="ABC-2_transporter_component"/>
</dbReference>
<dbReference type="GO" id="GO:0140359">
    <property type="term" value="F:ABC-type transporter activity"/>
    <property type="evidence" value="ECO:0007669"/>
    <property type="project" value="InterPro"/>
</dbReference>
<dbReference type="PANTHER" id="PTHR30294:SF47">
    <property type="entry name" value="INNER MEMBRANE TRANSPORT PERMEASE YHHJ"/>
    <property type="match status" value="1"/>
</dbReference>
<proteinExistence type="predicted"/>
<dbReference type="Gene3D" id="3.40.1710.10">
    <property type="entry name" value="abc type-2 transporter like domain"/>
    <property type="match status" value="1"/>
</dbReference>